<feature type="compositionally biased region" description="Basic and acidic residues" evidence="1">
    <location>
        <begin position="310"/>
        <end position="319"/>
    </location>
</feature>
<gene>
    <name evidence="2" type="ORF">LALA0_S10e04280g</name>
</gene>
<keyword evidence="3" id="KW-1185">Reference proteome</keyword>
<name>A0A0C7NEQ9_9SACH</name>
<feature type="region of interest" description="Disordered" evidence="1">
    <location>
        <begin position="230"/>
        <end position="258"/>
    </location>
</feature>
<dbReference type="RefSeq" id="XP_022630391.1">
    <property type="nucleotide sequence ID" value="XM_022775533.1"/>
</dbReference>
<proteinExistence type="predicted"/>
<evidence type="ECO:0000256" key="1">
    <source>
        <dbReference type="SAM" id="MobiDB-lite"/>
    </source>
</evidence>
<dbReference type="EMBL" id="LN736369">
    <property type="protein sequence ID" value="CEP64181.1"/>
    <property type="molecule type" value="Genomic_DNA"/>
</dbReference>
<protein>
    <submittedName>
        <fullName evidence="2">LALA0S10e04280g1_1</fullName>
    </submittedName>
</protein>
<dbReference type="OrthoDB" id="4070108at2759"/>
<evidence type="ECO:0000313" key="2">
    <source>
        <dbReference type="EMBL" id="CEP64181.1"/>
    </source>
</evidence>
<accession>A0A0C7NEQ9</accession>
<dbReference type="GeneID" id="34687723"/>
<feature type="compositionally biased region" description="Polar residues" evidence="1">
    <location>
        <begin position="245"/>
        <end position="255"/>
    </location>
</feature>
<organism evidence="2 3">
    <name type="scientific">Lachancea lanzarotensis</name>
    <dbReference type="NCBI Taxonomy" id="1245769"/>
    <lineage>
        <taxon>Eukaryota</taxon>
        <taxon>Fungi</taxon>
        <taxon>Dikarya</taxon>
        <taxon>Ascomycota</taxon>
        <taxon>Saccharomycotina</taxon>
        <taxon>Saccharomycetes</taxon>
        <taxon>Saccharomycetales</taxon>
        <taxon>Saccharomycetaceae</taxon>
        <taxon>Lachancea</taxon>
    </lineage>
</organism>
<dbReference type="AlphaFoldDB" id="A0A0C7NEQ9"/>
<sequence length="319" mass="36155">MQDILVPNGEDTCVRLTLVSAFQGISQVWKYFSSIQDTFSVELESCETITQNLKMSCVSHGTCKTCPLYILEYDQNAQNYALWKSTTGEWALGTTLARFLAPRPTCKSKIKLNLAKLQSYFKASQISSKHDQPFLIETLQKLNVDWQGASFDFDVFLDELDRSIEFEVEEKYPKSQNLHHYLELVSPLQYKSLITMAVLKSKVQSSKKLLQAELQAYDKRMRALQDDSMGVGALKDQQGRGSREASISSDTSFKSGSPMDDEYAISSRQLMTNFNKHFKGIAETFETFDVQKSAPRTIRNWKVGKPVKNSKSDSKGLRA</sequence>
<reference evidence="2 3" key="1">
    <citation type="submission" date="2014-12" db="EMBL/GenBank/DDBJ databases">
        <authorList>
            <person name="Neuveglise Cecile"/>
        </authorList>
    </citation>
    <scope>NUCLEOTIDE SEQUENCE [LARGE SCALE GENOMIC DNA]</scope>
    <source>
        <strain evidence="2 3">CBS 12615</strain>
    </source>
</reference>
<dbReference type="Proteomes" id="UP000054304">
    <property type="component" value="Unassembled WGS sequence"/>
</dbReference>
<feature type="region of interest" description="Disordered" evidence="1">
    <location>
        <begin position="299"/>
        <end position="319"/>
    </location>
</feature>
<evidence type="ECO:0000313" key="3">
    <source>
        <dbReference type="Proteomes" id="UP000054304"/>
    </source>
</evidence>
<dbReference type="HOGENOM" id="CLU_079711_0_0_1"/>